<reference evidence="5" key="1">
    <citation type="submission" date="2020-07" db="EMBL/GenBank/DDBJ databases">
        <authorList>
            <person name="Lin J."/>
        </authorList>
    </citation>
    <scope>NUCLEOTIDE SEQUENCE</scope>
</reference>
<evidence type="ECO:0000259" key="4">
    <source>
        <dbReference type="Pfam" id="PF13359"/>
    </source>
</evidence>
<dbReference type="GO" id="GO:0046872">
    <property type="term" value="F:metal ion binding"/>
    <property type="evidence" value="ECO:0007669"/>
    <property type="project" value="UniProtKB-KW"/>
</dbReference>
<evidence type="ECO:0008006" key="6">
    <source>
        <dbReference type="Google" id="ProtNLM"/>
    </source>
</evidence>
<evidence type="ECO:0000259" key="3">
    <source>
        <dbReference type="Pfam" id="PF12776"/>
    </source>
</evidence>
<feature type="domain" description="DDE Tnp4" evidence="4">
    <location>
        <begin position="4"/>
        <end position="129"/>
    </location>
</feature>
<dbReference type="PANTHER" id="PTHR46250">
    <property type="entry name" value="MYB/SANT-LIKE DNA-BINDING DOMAIN PROTEIN-RELATED"/>
    <property type="match status" value="1"/>
</dbReference>
<dbReference type="AlphaFoldDB" id="A0A6V7QJW8"/>
<sequence length="443" mass="50448">MVQDGTHIKVHVPEIDKARYRDWDKNITTNVLGVCTQDMQFKYILPGWEGSAAESRVLRDAISRPNGLKVPQGYFYLCDAGYPNGEGFLTPYRGQRYHLSEWRQARQPQTPQELYNYKHSSARNVIERMEEISLQGTSKSRNKGLKHQWTKQEDEKLIECLLELTTSGNWKADNGTFRNGYLQQLEKWMYERLPGCQLKGVPYIESRFKLWKRQYNAISEMLGPAASGFGWNDAEKCIICEKTVFDAWVKSHPTAAGLRGKSFPYLEQLSVVFEKDRATGAGAESAADAARNVEEEELMTHASTQDPDVEMFFMEQSSTQVNTSNCHTSAKSKKRKSSLGEDSINEQFCSTLRSLETSFNDANQHLGRLANCFQFMANNETKKEKLFEEILKIEGLEDKQIMDATEILTACESLIELDRDTLAYSVGSRPRVAAPEFGFVLSR</sequence>
<dbReference type="Pfam" id="PF13359">
    <property type="entry name" value="DDE_Tnp_4"/>
    <property type="match status" value="1"/>
</dbReference>
<accession>A0A6V7QJW8</accession>
<dbReference type="InterPro" id="IPR027806">
    <property type="entry name" value="HARBI1_dom"/>
</dbReference>
<name>A0A6V7QJW8_ANACO</name>
<evidence type="ECO:0000256" key="1">
    <source>
        <dbReference type="ARBA" id="ARBA00001968"/>
    </source>
</evidence>
<protein>
    <recommendedName>
        <fullName evidence="6">Myb/SANT-like domain-containing protein</fullName>
    </recommendedName>
</protein>
<dbReference type="Pfam" id="PF12776">
    <property type="entry name" value="Myb_DNA-bind_3"/>
    <property type="match status" value="1"/>
</dbReference>
<dbReference type="InterPro" id="IPR024752">
    <property type="entry name" value="Myb/SANT-like_dom"/>
</dbReference>
<evidence type="ECO:0000313" key="5">
    <source>
        <dbReference type="EMBL" id="CAD1843464.1"/>
    </source>
</evidence>
<proteinExistence type="predicted"/>
<dbReference type="PANTHER" id="PTHR46250:SF18">
    <property type="entry name" value="MYB_SANT-LIKE DOMAIN-CONTAINING PROTEIN"/>
    <property type="match status" value="1"/>
</dbReference>
<evidence type="ECO:0000256" key="2">
    <source>
        <dbReference type="ARBA" id="ARBA00022723"/>
    </source>
</evidence>
<gene>
    <name evidence="5" type="ORF">CB5_LOCUS26675</name>
</gene>
<comment type="cofactor">
    <cofactor evidence="1">
        <name>a divalent metal cation</name>
        <dbReference type="ChEBI" id="CHEBI:60240"/>
    </cofactor>
</comment>
<keyword evidence="2" id="KW-0479">Metal-binding</keyword>
<feature type="domain" description="Myb/SANT-like" evidence="3">
    <location>
        <begin position="148"/>
        <end position="246"/>
    </location>
</feature>
<dbReference type="EMBL" id="LR862136">
    <property type="protein sequence ID" value="CAD1843464.1"/>
    <property type="molecule type" value="Genomic_DNA"/>
</dbReference>
<organism evidence="5">
    <name type="scientific">Ananas comosus var. bracteatus</name>
    <name type="common">red pineapple</name>
    <dbReference type="NCBI Taxonomy" id="296719"/>
    <lineage>
        <taxon>Eukaryota</taxon>
        <taxon>Viridiplantae</taxon>
        <taxon>Streptophyta</taxon>
        <taxon>Embryophyta</taxon>
        <taxon>Tracheophyta</taxon>
        <taxon>Spermatophyta</taxon>
        <taxon>Magnoliopsida</taxon>
        <taxon>Liliopsida</taxon>
        <taxon>Poales</taxon>
        <taxon>Bromeliaceae</taxon>
        <taxon>Bromelioideae</taxon>
        <taxon>Ananas</taxon>
    </lineage>
</organism>